<feature type="domain" description="ADAMTS/ADAMTS-like Spacer 1" evidence="3">
    <location>
        <begin position="1"/>
        <end position="97"/>
    </location>
</feature>
<reference evidence="5" key="1">
    <citation type="submission" date="2021-02" db="EMBL/GenBank/DDBJ databases">
        <authorList>
            <person name="Nowell W R."/>
        </authorList>
    </citation>
    <scope>NUCLEOTIDE SEQUENCE</scope>
</reference>
<dbReference type="GO" id="GO:0005576">
    <property type="term" value="C:extracellular region"/>
    <property type="evidence" value="ECO:0007669"/>
    <property type="project" value="UniProtKB-SubCell"/>
</dbReference>
<dbReference type="Pfam" id="PF19030">
    <property type="entry name" value="TSP1_ADAMTS"/>
    <property type="match status" value="1"/>
</dbReference>
<dbReference type="GO" id="GO:0030198">
    <property type="term" value="P:extracellular matrix organization"/>
    <property type="evidence" value="ECO:0007669"/>
    <property type="project" value="TreeGrafter"/>
</dbReference>
<evidence type="ECO:0000256" key="2">
    <source>
        <dbReference type="ARBA" id="ARBA00022525"/>
    </source>
</evidence>
<dbReference type="EMBL" id="CAJOBA010047065">
    <property type="protein sequence ID" value="CAF4196878.1"/>
    <property type="molecule type" value="Genomic_DNA"/>
</dbReference>
<protein>
    <recommendedName>
        <fullName evidence="3">ADAMTS/ADAMTS-like Spacer 1 domain-containing protein</fullName>
    </recommendedName>
</protein>
<dbReference type="EMBL" id="CAJNOK010025365">
    <property type="protein sequence ID" value="CAF1389151.1"/>
    <property type="molecule type" value="Genomic_DNA"/>
</dbReference>
<organism evidence="5 6">
    <name type="scientific">Didymodactylos carnosus</name>
    <dbReference type="NCBI Taxonomy" id="1234261"/>
    <lineage>
        <taxon>Eukaryota</taxon>
        <taxon>Metazoa</taxon>
        <taxon>Spiralia</taxon>
        <taxon>Gnathifera</taxon>
        <taxon>Rotifera</taxon>
        <taxon>Eurotatoria</taxon>
        <taxon>Bdelloidea</taxon>
        <taxon>Philodinida</taxon>
        <taxon>Philodinidae</taxon>
        <taxon>Didymodactylos</taxon>
    </lineage>
</organism>
<name>A0A8S2S1A8_9BILA</name>
<dbReference type="Pfam" id="PF05986">
    <property type="entry name" value="ADAMTS_spacer1"/>
    <property type="match status" value="1"/>
</dbReference>
<evidence type="ECO:0000313" key="4">
    <source>
        <dbReference type="EMBL" id="CAF1389151.1"/>
    </source>
</evidence>
<gene>
    <name evidence="4" type="ORF">OVA965_LOCUS32488</name>
    <name evidence="5" type="ORF">TMI583_LOCUS33342</name>
</gene>
<dbReference type="SMART" id="SM00209">
    <property type="entry name" value="TSP1"/>
    <property type="match status" value="3"/>
</dbReference>
<feature type="non-terminal residue" evidence="5">
    <location>
        <position position="402"/>
    </location>
</feature>
<evidence type="ECO:0000313" key="6">
    <source>
        <dbReference type="Proteomes" id="UP000682733"/>
    </source>
</evidence>
<evidence type="ECO:0000313" key="5">
    <source>
        <dbReference type="EMBL" id="CAF4196878.1"/>
    </source>
</evidence>
<evidence type="ECO:0000259" key="3">
    <source>
        <dbReference type="Pfam" id="PF05986"/>
    </source>
</evidence>
<dbReference type="InterPro" id="IPR000884">
    <property type="entry name" value="TSP1_rpt"/>
</dbReference>
<dbReference type="PROSITE" id="PS50092">
    <property type="entry name" value="TSP1"/>
    <property type="match status" value="2"/>
</dbReference>
<feature type="non-terminal residue" evidence="5">
    <location>
        <position position="1"/>
    </location>
</feature>
<dbReference type="Proteomes" id="UP000682733">
    <property type="component" value="Unassembled WGS sequence"/>
</dbReference>
<dbReference type="GO" id="GO:0031012">
    <property type="term" value="C:extracellular matrix"/>
    <property type="evidence" value="ECO:0007669"/>
    <property type="project" value="TreeGrafter"/>
</dbReference>
<dbReference type="InterPro" id="IPR010294">
    <property type="entry name" value="ADAMTS_spacer1"/>
</dbReference>
<proteinExistence type="predicted"/>
<dbReference type="Proteomes" id="UP000677228">
    <property type="component" value="Unassembled WGS sequence"/>
</dbReference>
<dbReference type="Gene3D" id="2.20.100.10">
    <property type="entry name" value="Thrombospondin type-1 (TSP1) repeat"/>
    <property type="match status" value="1"/>
</dbReference>
<dbReference type="InterPro" id="IPR050439">
    <property type="entry name" value="ADAMTS_ADAMTS-like"/>
</dbReference>
<dbReference type="GO" id="GO:0004222">
    <property type="term" value="F:metalloendopeptidase activity"/>
    <property type="evidence" value="ECO:0007669"/>
    <property type="project" value="TreeGrafter"/>
</dbReference>
<evidence type="ECO:0000256" key="1">
    <source>
        <dbReference type="ARBA" id="ARBA00004613"/>
    </source>
</evidence>
<accession>A0A8S2S1A8</accession>
<dbReference type="InterPro" id="IPR036383">
    <property type="entry name" value="TSP1_rpt_sf"/>
</dbReference>
<comment type="caution">
    <text evidence="5">The sequence shown here is derived from an EMBL/GenBank/DDBJ whole genome shotgun (WGS) entry which is preliminary data.</text>
</comment>
<keyword evidence="2" id="KW-0964">Secreted</keyword>
<comment type="subcellular location">
    <subcellularLocation>
        <location evidence="1">Secreted</location>
    </subcellularLocation>
</comment>
<dbReference type="GO" id="GO:0006508">
    <property type="term" value="P:proteolysis"/>
    <property type="evidence" value="ECO:0007669"/>
    <property type="project" value="TreeGrafter"/>
</dbReference>
<dbReference type="PANTHER" id="PTHR13723">
    <property type="entry name" value="ADAMTS A DISINTEGRIN AND METALLOPROTEASE WITH THROMBOSPONDIN MOTIFS PROTEASE"/>
    <property type="match status" value="1"/>
</dbReference>
<sequence>GYVEAGMLPNGSRNFKVEELSNSPNFLALKSGDRFHLNGNYTIRDNDLYEIGGTMISYERNGKRERIQGTGPLNDDLDIMILVLDKEVNIEYTYFMPNSINSTNSIIEEVNSTFNWAWSVSGCSVSCGSGQQTLRPLCKKNNLTTADDRYCTEKSKPSVKIVSCEEKSCPINWKTGKWQSCVGSCASMAYQRRSVVCTKRINNVLHAVPPDVCAHLVKPTVIQTCTEKSLPSCKSDYQWKTGPWIGNCSIDSCAMQRRTVTCNEPNAICNDFEKPIEERLCNKKCGQWIISYWSECVGTCQNSSMTRKVSCNTSICSNYSKPHSVKKCFQEKCANRSIYKIPTTQTALDSTTIESREISSSYFDQTTQTRLQNNIPTTVQLHKPTTKSIIISQTSDRLITYK</sequence>
<dbReference type="Gene3D" id="2.60.120.830">
    <property type="match status" value="1"/>
</dbReference>
<dbReference type="PANTHER" id="PTHR13723:SF281">
    <property type="entry name" value="PAPILIN"/>
    <property type="match status" value="1"/>
</dbReference>
<dbReference type="AlphaFoldDB" id="A0A8S2S1A8"/>